<accession>A0A3G5A1Y7</accession>
<name>A0A3G5A1Y7_9VIRU</name>
<evidence type="ECO:0000313" key="1">
    <source>
        <dbReference type="EMBL" id="AYV81212.1"/>
    </source>
</evidence>
<dbReference type="EMBL" id="MK072263">
    <property type="protein sequence ID" value="AYV81212.1"/>
    <property type="molecule type" value="Genomic_DNA"/>
</dbReference>
<protein>
    <submittedName>
        <fullName evidence="1">Uncharacterized protein</fullName>
    </submittedName>
</protein>
<sequence>MPPETHSPNKSSSVYKSPYGFEFGTNSARTDAILRALTTPPKNECGIYTSGGGVYMPSAPMSVSPSGRCIGPACSMGSSERSSRDAGVTPH</sequence>
<gene>
    <name evidence="1" type="ORF">Harvfovirus21_9</name>
</gene>
<proteinExistence type="predicted"/>
<reference evidence="1" key="1">
    <citation type="submission" date="2018-10" db="EMBL/GenBank/DDBJ databases">
        <title>Hidden diversity of soil giant viruses.</title>
        <authorList>
            <person name="Schulz F."/>
            <person name="Alteio L."/>
            <person name="Goudeau D."/>
            <person name="Ryan E.M."/>
            <person name="Malmstrom R.R."/>
            <person name="Blanchard J."/>
            <person name="Woyke T."/>
        </authorList>
    </citation>
    <scope>NUCLEOTIDE SEQUENCE</scope>
    <source>
        <strain evidence="1">HAV1</strain>
    </source>
</reference>
<organism evidence="1">
    <name type="scientific">Harvfovirus sp</name>
    <dbReference type="NCBI Taxonomy" id="2487768"/>
    <lineage>
        <taxon>Viruses</taxon>
        <taxon>Varidnaviria</taxon>
        <taxon>Bamfordvirae</taxon>
        <taxon>Nucleocytoviricota</taxon>
        <taxon>Megaviricetes</taxon>
        <taxon>Imitervirales</taxon>
        <taxon>Mimiviridae</taxon>
        <taxon>Klosneuvirinae</taxon>
    </lineage>
</organism>